<sequence>MIFDRQLLYWGREKQRKLSETVVLIAGVGGLGSFVSQILIRAGVGKIYIVDRGIVDEPDLNRQILYNKSDIGKKKVFVAAERLRIIHDFTEIIPVFKTIDRTFEIPEDVKFVVDCLDNFESRKILNTVIPHGIVEIHIAVERNYGQIITFIKGISSDLDTLEERYFRYDKTIPISADSVGVIASLGANEVINCIAGECKLIGTMLFVDLGSLVFKRIKLE</sequence>
<dbReference type="GO" id="GO:0008146">
    <property type="term" value="F:sulfotransferase activity"/>
    <property type="evidence" value="ECO:0007669"/>
    <property type="project" value="TreeGrafter"/>
</dbReference>
<keyword evidence="1" id="KW-0812">Transmembrane</keyword>
<dbReference type="InterPro" id="IPR045886">
    <property type="entry name" value="ThiF/MoeB/HesA"/>
</dbReference>
<dbReference type="GO" id="GO:0005829">
    <property type="term" value="C:cytosol"/>
    <property type="evidence" value="ECO:0007669"/>
    <property type="project" value="TreeGrafter"/>
</dbReference>
<dbReference type="PANTHER" id="PTHR10953">
    <property type="entry name" value="UBIQUITIN-ACTIVATING ENZYME E1"/>
    <property type="match status" value="1"/>
</dbReference>
<dbReference type="GO" id="GO:0016779">
    <property type="term" value="F:nucleotidyltransferase activity"/>
    <property type="evidence" value="ECO:0007669"/>
    <property type="project" value="TreeGrafter"/>
</dbReference>
<name>A0A660S724_UNCT6</name>
<dbReference type="Gene3D" id="3.40.50.720">
    <property type="entry name" value="NAD(P)-binding Rossmann-like Domain"/>
    <property type="match status" value="1"/>
</dbReference>
<feature type="transmembrane region" description="Helical" evidence="1">
    <location>
        <begin position="21"/>
        <end position="40"/>
    </location>
</feature>
<dbReference type="AlphaFoldDB" id="A0A660S724"/>
<evidence type="ECO:0000256" key="1">
    <source>
        <dbReference type="SAM" id="Phobius"/>
    </source>
</evidence>
<keyword evidence="1" id="KW-1133">Transmembrane helix</keyword>
<keyword evidence="1" id="KW-0472">Membrane</keyword>
<evidence type="ECO:0000313" key="4">
    <source>
        <dbReference type="Proteomes" id="UP000282321"/>
    </source>
</evidence>
<accession>A0A660S724</accession>
<dbReference type="InterPro" id="IPR035985">
    <property type="entry name" value="Ubiquitin-activating_enz"/>
</dbReference>
<comment type="caution">
    <text evidence="3">The sequence shown here is derived from an EMBL/GenBank/DDBJ whole genome shotgun (WGS) entry which is preliminary data.</text>
</comment>
<dbReference type="SUPFAM" id="SSF69572">
    <property type="entry name" value="Activating enzymes of the ubiquitin-like proteins"/>
    <property type="match status" value="1"/>
</dbReference>
<dbReference type="InterPro" id="IPR000594">
    <property type="entry name" value="ThiF_NAD_FAD-bd"/>
</dbReference>
<dbReference type="GO" id="GO:0004792">
    <property type="term" value="F:thiosulfate-cyanide sulfurtransferase activity"/>
    <property type="evidence" value="ECO:0007669"/>
    <property type="project" value="TreeGrafter"/>
</dbReference>
<evidence type="ECO:0000259" key="2">
    <source>
        <dbReference type="Pfam" id="PF00899"/>
    </source>
</evidence>
<protein>
    <submittedName>
        <fullName evidence="3">HesA/MoeB/ThiF family protein</fullName>
    </submittedName>
</protein>
<dbReference type="GO" id="GO:0008641">
    <property type="term" value="F:ubiquitin-like modifier activating enzyme activity"/>
    <property type="evidence" value="ECO:0007669"/>
    <property type="project" value="InterPro"/>
</dbReference>
<dbReference type="Pfam" id="PF00899">
    <property type="entry name" value="ThiF"/>
    <property type="match status" value="1"/>
</dbReference>
<gene>
    <name evidence="3" type="ORF">DRP44_05605</name>
</gene>
<organism evidence="3 4">
    <name type="scientific">candidate division TA06 bacterium</name>
    <dbReference type="NCBI Taxonomy" id="2250710"/>
    <lineage>
        <taxon>Bacteria</taxon>
        <taxon>Bacteria division TA06</taxon>
    </lineage>
</organism>
<reference evidence="3 4" key="1">
    <citation type="submission" date="2018-06" db="EMBL/GenBank/DDBJ databases">
        <title>Extensive metabolic versatility and redundancy in microbially diverse, dynamic hydrothermal sediments.</title>
        <authorList>
            <person name="Dombrowski N."/>
            <person name="Teske A."/>
            <person name="Baker B.J."/>
        </authorList>
    </citation>
    <scope>NUCLEOTIDE SEQUENCE [LARGE SCALE GENOMIC DNA]</scope>
    <source>
        <strain evidence="3">B35_G9</strain>
    </source>
</reference>
<feature type="domain" description="THIF-type NAD/FAD binding fold" evidence="2">
    <location>
        <begin position="3"/>
        <end position="219"/>
    </location>
</feature>
<proteinExistence type="predicted"/>
<dbReference type="EMBL" id="QNBC01000073">
    <property type="protein sequence ID" value="RKX65748.1"/>
    <property type="molecule type" value="Genomic_DNA"/>
</dbReference>
<dbReference type="PANTHER" id="PTHR10953:SF102">
    <property type="entry name" value="ADENYLYLTRANSFERASE AND SULFURTRANSFERASE MOCS3"/>
    <property type="match status" value="1"/>
</dbReference>
<dbReference type="Proteomes" id="UP000282321">
    <property type="component" value="Unassembled WGS sequence"/>
</dbReference>
<evidence type="ECO:0000313" key="3">
    <source>
        <dbReference type="EMBL" id="RKX65748.1"/>
    </source>
</evidence>